<dbReference type="EMBL" id="CP010951">
    <property type="protein sequence ID" value="AMO25012.1"/>
    <property type="molecule type" value="Genomic_DNA"/>
</dbReference>
<dbReference type="PATRIC" id="fig|94132.3.peg.4488"/>
<evidence type="ECO:0000256" key="1">
    <source>
        <dbReference type="SAM" id="MobiDB-lite"/>
    </source>
</evidence>
<feature type="compositionally biased region" description="Low complexity" evidence="1">
    <location>
        <begin position="13"/>
        <end position="29"/>
    </location>
</feature>
<gene>
    <name evidence="2" type="ORF">UC35_22015</name>
</gene>
<protein>
    <submittedName>
        <fullName evidence="2">Uncharacterized protein</fullName>
    </submittedName>
</protein>
<accession>A0A127K1I6</accession>
<name>A0A127K1I6_9BURK</name>
<evidence type="ECO:0000313" key="2">
    <source>
        <dbReference type="EMBL" id="AMO25012.1"/>
    </source>
</evidence>
<organism evidence="2 3">
    <name type="scientific">Ramlibacter tataouinensis</name>
    <dbReference type="NCBI Taxonomy" id="94132"/>
    <lineage>
        <taxon>Bacteria</taxon>
        <taxon>Pseudomonadati</taxon>
        <taxon>Pseudomonadota</taxon>
        <taxon>Betaproteobacteria</taxon>
        <taxon>Burkholderiales</taxon>
        <taxon>Comamonadaceae</taxon>
        <taxon>Ramlibacter</taxon>
    </lineage>
</organism>
<dbReference type="AlphaFoldDB" id="A0A127K1I6"/>
<dbReference type="Proteomes" id="UP000070433">
    <property type="component" value="Chromosome"/>
</dbReference>
<evidence type="ECO:0000313" key="3">
    <source>
        <dbReference type="Proteomes" id="UP000070433"/>
    </source>
</evidence>
<reference evidence="2 3" key="1">
    <citation type="journal article" date="2014" name="Int. J. Syst. Evol. Microbiol.">
        <title>Ramlibacter solisilvae sp. nov., isolated from forest soil, and emended description of the genus Ramlibacter.</title>
        <authorList>
            <person name="Lee H.J."/>
            <person name="Lee S.H."/>
            <person name="Lee S.S."/>
            <person name="Lee J.S."/>
            <person name="Kim Y."/>
            <person name="Kim S.C."/>
            <person name="Jeon C.O."/>
        </authorList>
    </citation>
    <scope>NUCLEOTIDE SEQUENCE [LARGE SCALE GENOMIC DNA]</scope>
    <source>
        <strain evidence="2 3">5-10</strain>
    </source>
</reference>
<feature type="compositionally biased region" description="Low complexity" evidence="1">
    <location>
        <begin position="41"/>
        <end position="50"/>
    </location>
</feature>
<dbReference type="RefSeq" id="WP_061503438.1">
    <property type="nucleotide sequence ID" value="NZ_CP010951.1"/>
</dbReference>
<feature type="region of interest" description="Disordered" evidence="1">
    <location>
        <begin position="1"/>
        <end position="61"/>
    </location>
</feature>
<proteinExistence type="predicted"/>
<sequence length="131" mass="13614">MATATKKKPMPQQAQVAAKRSRKAAVAAAGTTRPAKKTEAPAKTGAPAKAEAAKLEKPKKPKLVRDSFTIPKSEYAVLEELKLRAAKLGRPTKKSEVLRAGVQALAAMGDAAFLACVGAVPTVKTGRPAKA</sequence>
<keyword evidence="3" id="KW-1185">Reference proteome</keyword>